<protein>
    <submittedName>
        <fullName evidence="5">Uncharacterized protein</fullName>
    </submittedName>
</protein>
<dbReference type="SMART" id="SM00645">
    <property type="entry name" value="Pept_C1"/>
    <property type="match status" value="1"/>
</dbReference>
<dbReference type="SUPFAM" id="SSF54001">
    <property type="entry name" value="Cysteine proteinases"/>
    <property type="match status" value="1"/>
</dbReference>
<reference evidence="5" key="1">
    <citation type="submission" date="2021-12" db="EMBL/GenBank/DDBJ databases">
        <authorList>
            <person name="King R."/>
        </authorList>
    </citation>
    <scope>NUCLEOTIDE SEQUENCE</scope>
</reference>
<feature type="compositionally biased region" description="Pro residues" evidence="2">
    <location>
        <begin position="214"/>
        <end position="245"/>
    </location>
</feature>
<dbReference type="InterPro" id="IPR039417">
    <property type="entry name" value="Peptidase_C1A_papain-like"/>
</dbReference>
<dbReference type="InterPro" id="IPR038765">
    <property type="entry name" value="Papain-like_cys_pep_sf"/>
</dbReference>
<evidence type="ECO:0000313" key="5">
    <source>
        <dbReference type="EMBL" id="CAH0396036.1"/>
    </source>
</evidence>
<evidence type="ECO:0000256" key="2">
    <source>
        <dbReference type="SAM" id="MobiDB-lite"/>
    </source>
</evidence>
<feature type="domain" description="Peptidase C1A papain C-terminal" evidence="3">
    <location>
        <begin position="268"/>
        <end position="475"/>
    </location>
</feature>
<comment type="similarity">
    <text evidence="1">Belongs to the peptidase C1 family.</text>
</comment>
<dbReference type="CDD" id="cd02248">
    <property type="entry name" value="Peptidase_C1A"/>
    <property type="match status" value="1"/>
</dbReference>
<dbReference type="Gene3D" id="3.90.70.10">
    <property type="entry name" value="Cysteine proteinases"/>
    <property type="match status" value="1"/>
</dbReference>
<sequence>MSPYFYIYILRLVAEASANYGVDPNASGGGIPWDVDSCQVQCDSLWGRVPQLNVPWAQASVRDDCACRFNSEKLQSFESQTCIQRYFWLPLEKKKKLAEMKIKAKVARMSAEQQFAVFKRSYGKMYSSKEEEDKRLEIFKGNLVVIKNLMATATGNLVYGMGPYTDRTSEEFQTELRLAEVNMSLEETPNLEVRMLNNRGSRGNWSFRRARSQPPTPTPAGPKPPPFGFPPGYEPPDYKPPPPPRSNSVPPNCKYLSPWFLGKYPQGGPLLDWRVPAEYYPAIESQSLRECDCGSCWAFAPAAAVEIFLARVQGEVTTLSKQALLDCIPGDGCKGGKVWTALEYMKNTGLPSSDAYPYKAKKGRCRKNVQPYAKIREWGVVTPDPESHESWLPNSPIATNMLAPVEFQHYVSGVFDVPQCGNVRVEDLNHSVVIVGHFRDAWIVRNSFTSDWGIKGHALIRKGRCGIGLQSYGIKEPYLVEQLPPSTSASKAKLKRKKTKKT</sequence>
<dbReference type="Pfam" id="PF00112">
    <property type="entry name" value="Peptidase_C1"/>
    <property type="match status" value="1"/>
</dbReference>
<feature type="region of interest" description="Disordered" evidence="2">
    <location>
        <begin position="202"/>
        <end position="247"/>
    </location>
</feature>
<evidence type="ECO:0000259" key="3">
    <source>
        <dbReference type="SMART" id="SM00645"/>
    </source>
</evidence>
<evidence type="ECO:0000259" key="4">
    <source>
        <dbReference type="SMART" id="SM00848"/>
    </source>
</evidence>
<accession>A0A9P0APG4</accession>
<dbReference type="GO" id="GO:0006508">
    <property type="term" value="P:proteolysis"/>
    <property type="evidence" value="ECO:0007669"/>
    <property type="project" value="InterPro"/>
</dbReference>
<feature type="domain" description="Cathepsin propeptide inhibitor" evidence="4">
    <location>
        <begin position="115"/>
        <end position="172"/>
    </location>
</feature>
<keyword evidence="6" id="KW-1185">Reference proteome</keyword>
<proteinExistence type="inferred from homology"/>
<dbReference type="InterPro" id="IPR013201">
    <property type="entry name" value="Prot_inhib_I29"/>
</dbReference>
<evidence type="ECO:0000313" key="6">
    <source>
        <dbReference type="Proteomes" id="UP001152759"/>
    </source>
</evidence>
<dbReference type="InterPro" id="IPR000668">
    <property type="entry name" value="Peptidase_C1A_C"/>
</dbReference>
<dbReference type="InterPro" id="IPR013128">
    <property type="entry name" value="Peptidase_C1A"/>
</dbReference>
<dbReference type="Gene3D" id="1.10.287.2250">
    <property type="match status" value="1"/>
</dbReference>
<dbReference type="SMART" id="SM00848">
    <property type="entry name" value="Inhibitor_I29"/>
    <property type="match status" value="1"/>
</dbReference>
<dbReference type="PANTHER" id="PTHR12411">
    <property type="entry name" value="CYSTEINE PROTEASE FAMILY C1-RELATED"/>
    <property type="match status" value="1"/>
</dbReference>
<dbReference type="GO" id="GO:0008234">
    <property type="term" value="F:cysteine-type peptidase activity"/>
    <property type="evidence" value="ECO:0007669"/>
    <property type="project" value="InterPro"/>
</dbReference>
<organism evidence="5 6">
    <name type="scientific">Bemisia tabaci</name>
    <name type="common">Sweetpotato whitefly</name>
    <name type="synonym">Aleurodes tabaci</name>
    <dbReference type="NCBI Taxonomy" id="7038"/>
    <lineage>
        <taxon>Eukaryota</taxon>
        <taxon>Metazoa</taxon>
        <taxon>Ecdysozoa</taxon>
        <taxon>Arthropoda</taxon>
        <taxon>Hexapoda</taxon>
        <taxon>Insecta</taxon>
        <taxon>Pterygota</taxon>
        <taxon>Neoptera</taxon>
        <taxon>Paraneoptera</taxon>
        <taxon>Hemiptera</taxon>
        <taxon>Sternorrhyncha</taxon>
        <taxon>Aleyrodoidea</taxon>
        <taxon>Aleyrodidae</taxon>
        <taxon>Aleyrodinae</taxon>
        <taxon>Bemisia</taxon>
    </lineage>
</organism>
<dbReference type="Pfam" id="PF08246">
    <property type="entry name" value="Inhibitor_I29"/>
    <property type="match status" value="1"/>
</dbReference>
<dbReference type="AlphaFoldDB" id="A0A9P0APG4"/>
<name>A0A9P0APG4_BEMTA</name>
<dbReference type="EMBL" id="OU963870">
    <property type="protein sequence ID" value="CAH0396036.1"/>
    <property type="molecule type" value="Genomic_DNA"/>
</dbReference>
<gene>
    <name evidence="5" type="ORF">BEMITA_LOCUS14150</name>
</gene>
<dbReference type="Proteomes" id="UP001152759">
    <property type="component" value="Chromosome 9"/>
</dbReference>
<evidence type="ECO:0000256" key="1">
    <source>
        <dbReference type="ARBA" id="ARBA00008455"/>
    </source>
</evidence>